<evidence type="ECO:0000313" key="7">
    <source>
        <dbReference type="Proteomes" id="UP001527882"/>
    </source>
</evidence>
<evidence type="ECO:0000256" key="2">
    <source>
        <dbReference type="ARBA" id="ARBA00023125"/>
    </source>
</evidence>
<feature type="transmembrane region" description="Helical" evidence="4">
    <location>
        <begin position="303"/>
        <end position="325"/>
    </location>
</feature>
<organism evidence="6 7">
    <name type="scientific">Paenibacillus gyeongsangnamensis</name>
    <dbReference type="NCBI Taxonomy" id="3388067"/>
    <lineage>
        <taxon>Bacteria</taxon>
        <taxon>Bacillati</taxon>
        <taxon>Bacillota</taxon>
        <taxon>Bacilli</taxon>
        <taxon>Bacillales</taxon>
        <taxon>Paenibacillaceae</taxon>
        <taxon>Paenibacillus</taxon>
    </lineage>
</organism>
<dbReference type="Gene3D" id="1.10.10.60">
    <property type="entry name" value="Homeodomain-like"/>
    <property type="match status" value="2"/>
</dbReference>
<dbReference type="SMART" id="SM00342">
    <property type="entry name" value="HTH_ARAC"/>
    <property type="match status" value="1"/>
</dbReference>
<evidence type="ECO:0000256" key="3">
    <source>
        <dbReference type="ARBA" id="ARBA00023163"/>
    </source>
</evidence>
<keyword evidence="7" id="KW-1185">Reference proteome</keyword>
<keyword evidence="4" id="KW-0472">Membrane</keyword>
<dbReference type="EMBL" id="JAQAGZ010000031">
    <property type="protein sequence ID" value="MCZ8517081.1"/>
    <property type="molecule type" value="Genomic_DNA"/>
</dbReference>
<keyword evidence="3" id="KW-0804">Transcription</keyword>
<dbReference type="Pfam" id="PF12833">
    <property type="entry name" value="HTH_18"/>
    <property type="match status" value="1"/>
</dbReference>
<dbReference type="InterPro" id="IPR041522">
    <property type="entry name" value="CdaR_GGDEF"/>
</dbReference>
<reference evidence="6 7" key="1">
    <citation type="submission" date="2022-12" db="EMBL/GenBank/DDBJ databases">
        <title>Draft genome sequence of Paenibacillus sp. dW9.</title>
        <authorList>
            <person name="Choi E.-W."/>
            <person name="Kim D.-U."/>
        </authorList>
    </citation>
    <scope>NUCLEOTIDE SEQUENCE [LARGE SCALE GENOMIC DNA]</scope>
    <source>
        <strain evidence="7">dW9</strain>
    </source>
</reference>
<protein>
    <submittedName>
        <fullName evidence="6">AraC family transcriptional regulator</fullName>
    </submittedName>
</protein>
<evidence type="ECO:0000259" key="5">
    <source>
        <dbReference type="PROSITE" id="PS01124"/>
    </source>
</evidence>
<accession>A0ABT4QJM6</accession>
<sequence>MIERIRGLFHRLSLKKYTRYYLYRFIWLGCISACIPVLLIGGVYYQISMRSAVKEVTQISADSLLLAQDRLERIFGAIELSSLQLTTNPLISNSFLDGDPNEKILTHLDILKLLQIAKNSNDFINDIILYDDASEDILNTEYGFVLKKMYKYRSVLDQLMRFEPKDQCLNIIQPYMEDTLACVRFLPPSTLHKARGLLLVKLNSDLITKYLDGPAVYSAKQSMLVLDSSNHVLVHTGNQFQNASSMLNENSIKSIIKSEKNHDALLMQDSSGKRFFYSFQKTELGRIYISKISEADIYEHIGWIRWLIAFTILLFINIGVALTIVTSLHAYRPIRQLVSFGEQLRQEPSFSSHDSNDLTFILECWIHLSEKTNKIYQSMKRWEPTIKESFYQQLLEFRSYDKGLTDFKEIAVSMLNEPKAMVVLVVQLENMHKETRFERTDGPILSFIVKNVIDEMIRKQSPLEGDVIISRSGLGTAIIAFPQETPDIEMKNRLNQFASDLVFSFQNYLKLKVCIGIGNVYRQMEDIGLSYKEALEALQYRLYKDQSQVVFIQDMELSRKQSSFHYPFYIEEKLIDGLENKRWKEAEEHLKEYITAIRTSESHFTVSQCYVLLLGSITKSLIRKGYVQIFEHKLVFSLQERKTPPEVFDWFVQTVFPYYNQVADRLESPNLIVQKVCQYINEHVHEDISLVQCAELANISSSHLSKLFKKQTGMYFLDYVLNHKLKEAQYLLVNTKLTVNEIAQKIGYSERSLIRIFQKYIHMTPNQYRMTYDG</sequence>
<keyword evidence="4" id="KW-1133">Transmembrane helix</keyword>
<keyword evidence="2" id="KW-0238">DNA-binding</keyword>
<keyword evidence="4" id="KW-0812">Transmembrane</keyword>
<evidence type="ECO:0000313" key="6">
    <source>
        <dbReference type="EMBL" id="MCZ8517081.1"/>
    </source>
</evidence>
<dbReference type="PANTHER" id="PTHR43280">
    <property type="entry name" value="ARAC-FAMILY TRANSCRIPTIONAL REGULATOR"/>
    <property type="match status" value="1"/>
</dbReference>
<comment type="caution">
    <text evidence="6">The sequence shown here is derived from an EMBL/GenBank/DDBJ whole genome shotgun (WGS) entry which is preliminary data.</text>
</comment>
<dbReference type="InterPro" id="IPR009057">
    <property type="entry name" value="Homeodomain-like_sf"/>
</dbReference>
<dbReference type="RefSeq" id="WP_269885614.1">
    <property type="nucleotide sequence ID" value="NZ_JAQAGZ010000031.1"/>
</dbReference>
<gene>
    <name evidence="6" type="ORF">O9H85_32975</name>
</gene>
<dbReference type="PROSITE" id="PS01124">
    <property type="entry name" value="HTH_ARAC_FAMILY_2"/>
    <property type="match status" value="1"/>
</dbReference>
<dbReference type="InterPro" id="IPR018060">
    <property type="entry name" value="HTH_AraC"/>
</dbReference>
<dbReference type="Proteomes" id="UP001527882">
    <property type="component" value="Unassembled WGS sequence"/>
</dbReference>
<keyword evidence="1" id="KW-0805">Transcription regulation</keyword>
<proteinExistence type="predicted"/>
<dbReference type="Pfam" id="PF17853">
    <property type="entry name" value="GGDEF_2"/>
    <property type="match status" value="1"/>
</dbReference>
<evidence type="ECO:0000256" key="1">
    <source>
        <dbReference type="ARBA" id="ARBA00023015"/>
    </source>
</evidence>
<evidence type="ECO:0000256" key="4">
    <source>
        <dbReference type="SAM" id="Phobius"/>
    </source>
</evidence>
<feature type="transmembrane region" description="Helical" evidence="4">
    <location>
        <begin position="21"/>
        <end position="45"/>
    </location>
</feature>
<dbReference type="SUPFAM" id="SSF46689">
    <property type="entry name" value="Homeodomain-like"/>
    <property type="match status" value="2"/>
</dbReference>
<feature type="domain" description="HTH araC/xylS-type" evidence="5">
    <location>
        <begin position="674"/>
        <end position="771"/>
    </location>
</feature>
<dbReference type="PANTHER" id="PTHR43280:SF10">
    <property type="entry name" value="REGULATORY PROTEIN POCR"/>
    <property type="match status" value="1"/>
</dbReference>
<name>A0ABT4QJM6_9BACL</name>